<dbReference type="PANTHER" id="PTHR30050:SF4">
    <property type="entry name" value="ATP-BINDING PROTEIN RV3427C IN INSERTION SEQUENCE-RELATED"/>
    <property type="match status" value="1"/>
</dbReference>
<keyword evidence="2" id="KW-0547">Nucleotide-binding</keyword>
<dbReference type="Proteomes" id="UP000238205">
    <property type="component" value="Unassembled WGS sequence"/>
</dbReference>
<dbReference type="GO" id="GO:0006260">
    <property type="term" value="P:DNA replication"/>
    <property type="evidence" value="ECO:0007669"/>
    <property type="project" value="TreeGrafter"/>
</dbReference>
<dbReference type="Gene3D" id="3.40.50.300">
    <property type="entry name" value="P-loop containing nucleotide triphosphate hydrolases"/>
    <property type="match status" value="1"/>
</dbReference>
<dbReference type="InterPro" id="IPR047661">
    <property type="entry name" value="IstB"/>
</dbReference>
<feature type="domain" description="AAA+ ATPase" evidence="4">
    <location>
        <begin position="100"/>
        <end position="233"/>
    </location>
</feature>
<dbReference type="SMART" id="SM00382">
    <property type="entry name" value="AAA"/>
    <property type="match status" value="1"/>
</dbReference>
<reference evidence="5 6" key="1">
    <citation type="submission" date="2018-03" db="EMBL/GenBank/DDBJ databases">
        <title>Genomic Encyclopedia of Archaeal and Bacterial Type Strains, Phase II (KMG-II): from individual species to whole genera.</title>
        <authorList>
            <person name="Goeker M."/>
        </authorList>
    </citation>
    <scope>NUCLEOTIDE SEQUENCE [LARGE SCALE GENOMIC DNA]</scope>
    <source>
        <strain evidence="5 6">DSM 13175</strain>
    </source>
</reference>
<evidence type="ECO:0000256" key="1">
    <source>
        <dbReference type="ARBA" id="ARBA00008059"/>
    </source>
</evidence>
<comment type="caution">
    <text evidence="5">The sequence shown here is derived from an EMBL/GenBank/DDBJ whole genome shotgun (WGS) entry which is preliminary data.</text>
</comment>
<dbReference type="PIRSF" id="PIRSF003073">
    <property type="entry name" value="DNAC_TnpB_IstB"/>
    <property type="match status" value="1"/>
</dbReference>
<proteinExistence type="inferred from homology"/>
<dbReference type="CDD" id="cd00009">
    <property type="entry name" value="AAA"/>
    <property type="match status" value="1"/>
</dbReference>
<keyword evidence="3" id="KW-0067">ATP-binding</keyword>
<organism evidence="5 6">
    <name type="scientific">Alkalibacterium olivapovliticus</name>
    <dbReference type="NCBI Taxonomy" id="99907"/>
    <lineage>
        <taxon>Bacteria</taxon>
        <taxon>Bacillati</taxon>
        <taxon>Bacillota</taxon>
        <taxon>Bacilli</taxon>
        <taxon>Lactobacillales</taxon>
        <taxon>Carnobacteriaceae</taxon>
        <taxon>Alkalibacterium</taxon>
    </lineage>
</organism>
<evidence type="ECO:0000256" key="2">
    <source>
        <dbReference type="ARBA" id="ARBA00022741"/>
    </source>
</evidence>
<dbReference type="AlphaFoldDB" id="A0A2T0VQU8"/>
<evidence type="ECO:0000313" key="6">
    <source>
        <dbReference type="Proteomes" id="UP000238205"/>
    </source>
</evidence>
<dbReference type="RefSeq" id="WP_026501800.1">
    <property type="nucleotide sequence ID" value="NZ_PVTO01000059.1"/>
</dbReference>
<dbReference type="InterPro" id="IPR002611">
    <property type="entry name" value="IstB_ATP-bd"/>
</dbReference>
<protein>
    <submittedName>
        <fullName evidence="5">DNA replication protein DnaC</fullName>
    </submittedName>
</protein>
<evidence type="ECO:0000256" key="3">
    <source>
        <dbReference type="ARBA" id="ARBA00022840"/>
    </source>
</evidence>
<dbReference type="OrthoDB" id="2052561at2"/>
<name>A0A2T0VQU8_9LACT</name>
<sequence length="249" mass="28786">MIGTTESLQSQFKQFRMTETAQALPGFLREAEQQSWTYQELLVALCNHEEHRREEKTRQKYLKWAQFPFEKSLEDFDTIESMSLSKRQIDQLRECDWLDQLFNLVLLGPPGVGKTHIAIGLGLEAIERGKQVAFVSMGELISLLKTEGYVRKSAIRLKRVRQADLVILDDMMFMAMETNEANLFFQLISDLYEKSSIILTSNKGPDSWGKMLGDQGIATAILDRLLHRCEVIHMDGESHRMKHRETIFE</sequence>
<dbReference type="GO" id="GO:0005524">
    <property type="term" value="F:ATP binding"/>
    <property type="evidence" value="ECO:0007669"/>
    <property type="project" value="UniProtKB-KW"/>
</dbReference>
<accession>A0A2T0VQU8</accession>
<dbReference type="InterPro" id="IPR027417">
    <property type="entry name" value="P-loop_NTPase"/>
</dbReference>
<evidence type="ECO:0000259" key="4">
    <source>
        <dbReference type="SMART" id="SM00382"/>
    </source>
</evidence>
<dbReference type="InterPro" id="IPR028350">
    <property type="entry name" value="DNAC/IstB-like"/>
</dbReference>
<gene>
    <name evidence="5" type="ORF">CLV38_1592</name>
</gene>
<keyword evidence="6" id="KW-1185">Reference proteome</keyword>
<comment type="similarity">
    <text evidence="1">Belongs to the IS21/IS1162 putative ATP-binding protein family.</text>
</comment>
<dbReference type="SUPFAM" id="SSF52540">
    <property type="entry name" value="P-loop containing nucleoside triphosphate hydrolases"/>
    <property type="match status" value="1"/>
</dbReference>
<dbReference type="NCBIfam" id="NF038214">
    <property type="entry name" value="IS21_help_AAA"/>
    <property type="match status" value="1"/>
</dbReference>
<dbReference type="InterPro" id="IPR003593">
    <property type="entry name" value="AAA+_ATPase"/>
</dbReference>
<evidence type="ECO:0000313" key="5">
    <source>
        <dbReference type="EMBL" id="PRY72888.1"/>
    </source>
</evidence>
<dbReference type="PANTHER" id="PTHR30050">
    <property type="entry name" value="CHROMOSOMAL REPLICATION INITIATOR PROTEIN DNAA"/>
    <property type="match status" value="1"/>
</dbReference>
<dbReference type="EMBL" id="PVTO01000059">
    <property type="protein sequence ID" value="PRY72888.1"/>
    <property type="molecule type" value="Genomic_DNA"/>
</dbReference>
<dbReference type="Pfam" id="PF01695">
    <property type="entry name" value="IstB_IS21"/>
    <property type="match status" value="1"/>
</dbReference>